<organism evidence="1 2">
    <name type="scientific">Photobacterium kishitanii</name>
    <dbReference type="NCBI Taxonomy" id="318456"/>
    <lineage>
        <taxon>Bacteria</taxon>
        <taxon>Pseudomonadati</taxon>
        <taxon>Pseudomonadota</taxon>
        <taxon>Gammaproteobacteria</taxon>
        <taxon>Vibrionales</taxon>
        <taxon>Vibrionaceae</taxon>
        <taxon>Photobacterium</taxon>
    </lineage>
</organism>
<dbReference type="RefSeq" id="WP_107289245.1">
    <property type="nucleotide sequence ID" value="NZ_PYNF01000003.1"/>
</dbReference>
<dbReference type="Proteomes" id="UP000241426">
    <property type="component" value="Unassembled WGS sequence"/>
</dbReference>
<proteinExistence type="predicted"/>
<dbReference type="AlphaFoldDB" id="A0A2T3KLL4"/>
<evidence type="ECO:0000313" key="1">
    <source>
        <dbReference type="EMBL" id="PSV00615.1"/>
    </source>
</evidence>
<accession>A0A2T3KLL4</accession>
<reference evidence="1 2" key="1">
    <citation type="submission" date="2018-01" db="EMBL/GenBank/DDBJ databases">
        <title>Whole genome sequencing of Histamine producing bacteria.</title>
        <authorList>
            <person name="Butler K."/>
        </authorList>
    </citation>
    <scope>NUCLEOTIDE SEQUENCE [LARGE SCALE GENOMIC DNA]</scope>
    <source>
        <strain evidence="1 2">FS-7.2</strain>
    </source>
</reference>
<gene>
    <name evidence="1" type="ORF">C9J27_05620</name>
</gene>
<sequence>MGGKTFDGLSRRHTTAELNIKMAEVIELLKVFFSDFAQPLFLKNKKDHGDLDLIVAINEGRRPALESFISQSYNDYKFSEREISFLHGDLHVDLIIINKKWIDSAVNYFSYGDLGNLLGMLARSVGYRLSEQGIFETLKAEDCAPMARNYITHNWDESLELLGFSRTHIKKFTNGFSDAIDMFNFIKSSKLYDKQIFKLENMNSAQRRRFKKRPNQKLFLEHL</sequence>
<evidence type="ECO:0000313" key="2">
    <source>
        <dbReference type="Proteomes" id="UP000241426"/>
    </source>
</evidence>
<dbReference type="EMBL" id="PYNF01000003">
    <property type="protein sequence ID" value="PSV00615.1"/>
    <property type="molecule type" value="Genomic_DNA"/>
</dbReference>
<comment type="caution">
    <text evidence="1">The sequence shown here is derived from an EMBL/GenBank/DDBJ whole genome shotgun (WGS) entry which is preliminary data.</text>
</comment>
<name>A0A2T3KLL4_9GAMM</name>
<protein>
    <submittedName>
        <fullName evidence="1">Uncharacterized protein</fullName>
    </submittedName>
</protein>